<sequence>MQKNILIWLLVFVLFLAGFIWLIMAPTKTGKLDSFATCLADSGATFYGAFWCPHCQNQKALFGSSAKLLPYVECSTPDGRNQLSICTDAGVTGYPTWEFANGDREGGEVSLERLSELTNCPLPVQEGLSEDND</sequence>
<keyword evidence="1" id="KW-0472">Membrane</keyword>
<name>A0A1G2UGV0_9BACT</name>
<feature type="domain" description="Thioredoxin" evidence="2">
    <location>
        <begin position="47"/>
        <end position="109"/>
    </location>
</feature>
<comment type="caution">
    <text evidence="3">The sequence shown here is derived from an EMBL/GenBank/DDBJ whole genome shotgun (WGS) entry which is preliminary data.</text>
</comment>
<dbReference type="Gene3D" id="3.40.30.10">
    <property type="entry name" value="Glutaredoxin"/>
    <property type="match status" value="1"/>
</dbReference>
<dbReference type="Proteomes" id="UP000177096">
    <property type="component" value="Unassembled WGS sequence"/>
</dbReference>
<evidence type="ECO:0000313" key="4">
    <source>
        <dbReference type="Proteomes" id="UP000177096"/>
    </source>
</evidence>
<dbReference type="Pfam" id="PF00085">
    <property type="entry name" value="Thioredoxin"/>
    <property type="match status" value="1"/>
</dbReference>
<feature type="transmembrane region" description="Helical" evidence="1">
    <location>
        <begin position="6"/>
        <end position="24"/>
    </location>
</feature>
<keyword evidence="1" id="KW-1133">Transmembrane helix</keyword>
<dbReference type="PANTHER" id="PTHR34573:SF1">
    <property type="entry name" value="VITAMIN K EPOXIDE REDUCTASE DOMAIN-CONTAINING PROTEIN"/>
    <property type="match status" value="1"/>
</dbReference>
<gene>
    <name evidence="3" type="ORF">A3I86_01120</name>
</gene>
<dbReference type="EMBL" id="MHWM01000027">
    <property type="protein sequence ID" value="OHB08352.1"/>
    <property type="molecule type" value="Genomic_DNA"/>
</dbReference>
<dbReference type="AlphaFoldDB" id="A0A1G2UGV0"/>
<protein>
    <recommendedName>
        <fullName evidence="2">Thioredoxin domain-containing protein</fullName>
    </recommendedName>
</protein>
<evidence type="ECO:0000313" key="3">
    <source>
        <dbReference type="EMBL" id="OHB08352.1"/>
    </source>
</evidence>
<organism evidence="3 4">
    <name type="scientific">Candidatus Zambryskibacteria bacterium RIFCSPLOWO2_02_FULL_39_14</name>
    <dbReference type="NCBI Taxonomy" id="1802769"/>
    <lineage>
        <taxon>Bacteria</taxon>
        <taxon>Candidatus Zambryskiibacteriota</taxon>
    </lineage>
</organism>
<dbReference type="PANTHER" id="PTHR34573">
    <property type="entry name" value="VKC DOMAIN-CONTAINING PROTEIN"/>
    <property type="match status" value="1"/>
</dbReference>
<evidence type="ECO:0000256" key="1">
    <source>
        <dbReference type="SAM" id="Phobius"/>
    </source>
</evidence>
<dbReference type="InterPro" id="IPR013766">
    <property type="entry name" value="Thioredoxin_domain"/>
</dbReference>
<proteinExistence type="predicted"/>
<dbReference type="SUPFAM" id="SSF52833">
    <property type="entry name" value="Thioredoxin-like"/>
    <property type="match status" value="1"/>
</dbReference>
<accession>A0A1G2UGV0</accession>
<evidence type="ECO:0000259" key="2">
    <source>
        <dbReference type="Pfam" id="PF00085"/>
    </source>
</evidence>
<dbReference type="InterPro" id="IPR036249">
    <property type="entry name" value="Thioredoxin-like_sf"/>
</dbReference>
<reference evidence="3 4" key="1">
    <citation type="journal article" date="2016" name="Nat. Commun.">
        <title>Thousands of microbial genomes shed light on interconnected biogeochemical processes in an aquifer system.</title>
        <authorList>
            <person name="Anantharaman K."/>
            <person name="Brown C.T."/>
            <person name="Hug L.A."/>
            <person name="Sharon I."/>
            <person name="Castelle C.J."/>
            <person name="Probst A.J."/>
            <person name="Thomas B.C."/>
            <person name="Singh A."/>
            <person name="Wilkins M.J."/>
            <person name="Karaoz U."/>
            <person name="Brodie E.L."/>
            <person name="Williams K.H."/>
            <person name="Hubbard S.S."/>
            <person name="Banfield J.F."/>
        </authorList>
    </citation>
    <scope>NUCLEOTIDE SEQUENCE [LARGE SCALE GENOMIC DNA]</scope>
</reference>
<keyword evidence="1" id="KW-0812">Transmembrane</keyword>